<keyword evidence="1" id="KW-1133">Transmembrane helix</keyword>
<reference evidence="2 4" key="1">
    <citation type="submission" date="2016-11" db="EMBL/GenBank/DDBJ databases">
        <authorList>
            <person name="Jaros S."/>
            <person name="Januszkiewicz K."/>
            <person name="Wedrychowicz H."/>
        </authorList>
    </citation>
    <scope>NUCLEOTIDE SEQUENCE [LARGE SCALE GENOMIC DNA]</scope>
    <source>
        <strain evidence="2 4">DSM 784</strain>
    </source>
</reference>
<evidence type="ECO:0008006" key="6">
    <source>
        <dbReference type="Google" id="ProtNLM"/>
    </source>
</evidence>
<dbReference type="AlphaFoldDB" id="A0A1K1SXV3"/>
<keyword evidence="1" id="KW-0812">Transmembrane</keyword>
<accession>A0A1K1SXV3</accession>
<name>A0A1K1SXV3_9BACT</name>
<gene>
    <name evidence="2" type="ORF">SAMN05661012_06389</name>
    <name evidence="3" type="ORF">SR876_20805</name>
</gene>
<keyword evidence="5" id="KW-1185">Reference proteome</keyword>
<evidence type="ECO:0000313" key="2">
    <source>
        <dbReference type="EMBL" id="SFW89208.1"/>
    </source>
</evidence>
<dbReference type="STRING" id="1004.SAMN05661012_06389"/>
<dbReference type="Proteomes" id="UP000183788">
    <property type="component" value="Unassembled WGS sequence"/>
</dbReference>
<feature type="transmembrane region" description="Helical" evidence="1">
    <location>
        <begin position="23"/>
        <end position="50"/>
    </location>
</feature>
<evidence type="ECO:0000313" key="5">
    <source>
        <dbReference type="Proteomes" id="UP001326715"/>
    </source>
</evidence>
<evidence type="ECO:0000313" key="3">
    <source>
        <dbReference type="EMBL" id="WQG87368.1"/>
    </source>
</evidence>
<dbReference type="EMBL" id="FPIZ01000039">
    <property type="protein sequence ID" value="SFW89208.1"/>
    <property type="molecule type" value="Genomic_DNA"/>
</dbReference>
<feature type="transmembrane region" description="Helical" evidence="1">
    <location>
        <begin position="62"/>
        <end position="80"/>
    </location>
</feature>
<reference evidence="3 5" key="2">
    <citation type="submission" date="2023-11" db="EMBL/GenBank/DDBJ databases">
        <title>MicrobeMod: A computational toolkit for identifying prokaryotic methylation and restriction-modification with nanopore sequencing.</title>
        <authorList>
            <person name="Crits-Christoph A."/>
            <person name="Kang S.C."/>
            <person name="Lee H."/>
            <person name="Ostrov N."/>
        </authorList>
    </citation>
    <scope>NUCLEOTIDE SEQUENCE [LARGE SCALE GENOMIC DNA]</scope>
    <source>
        <strain evidence="3 5">ATCC 23090</strain>
    </source>
</reference>
<keyword evidence="1" id="KW-0472">Membrane</keyword>
<evidence type="ECO:0000313" key="4">
    <source>
        <dbReference type="Proteomes" id="UP000183788"/>
    </source>
</evidence>
<dbReference type="OrthoDB" id="673119at2"/>
<dbReference type="RefSeq" id="WP_072366238.1">
    <property type="nucleotide sequence ID" value="NZ_CP139972.1"/>
</dbReference>
<dbReference type="EMBL" id="CP140154">
    <property type="protein sequence ID" value="WQG87368.1"/>
    <property type="molecule type" value="Genomic_DNA"/>
</dbReference>
<organism evidence="2 4">
    <name type="scientific">Chitinophaga sancti</name>
    <dbReference type="NCBI Taxonomy" id="1004"/>
    <lineage>
        <taxon>Bacteria</taxon>
        <taxon>Pseudomonadati</taxon>
        <taxon>Bacteroidota</taxon>
        <taxon>Chitinophagia</taxon>
        <taxon>Chitinophagales</taxon>
        <taxon>Chitinophagaceae</taxon>
        <taxon>Chitinophaga</taxon>
    </lineage>
</organism>
<sequence length="93" mass="11044">MENQENPHQEDEKAPMDMRIVDYFVRIIRTVFLFLFWGIVNVFLGLFLGFADPDTSTTGRMIFFYSFACITLAAYLFVVWKTWRKQGHTTDNY</sequence>
<proteinExistence type="predicted"/>
<protein>
    <recommendedName>
        <fullName evidence="6">Solute:sodium symporter small subunit</fullName>
    </recommendedName>
</protein>
<evidence type="ECO:0000256" key="1">
    <source>
        <dbReference type="SAM" id="Phobius"/>
    </source>
</evidence>
<dbReference type="Proteomes" id="UP001326715">
    <property type="component" value="Chromosome"/>
</dbReference>